<comment type="caution">
    <text evidence="1">The sequence shown here is derived from an EMBL/GenBank/DDBJ whole genome shotgun (WGS) entry which is preliminary data.</text>
</comment>
<dbReference type="EMBL" id="JAKLJA010000001">
    <property type="protein sequence ID" value="MCG5072329.1"/>
    <property type="molecule type" value="Genomic_DNA"/>
</dbReference>
<proteinExistence type="predicted"/>
<keyword evidence="2" id="KW-1185">Reference proteome</keyword>
<gene>
    <name evidence="1" type="ORF">L5014_02940</name>
</gene>
<reference evidence="1" key="1">
    <citation type="submission" date="2022-01" db="EMBL/GenBank/DDBJ databases">
        <title>Genome sequence and assembly of Parabukholderia sp. RG36.</title>
        <authorList>
            <person name="Chhetri G."/>
        </authorList>
    </citation>
    <scope>NUCLEOTIDE SEQUENCE</scope>
    <source>
        <strain evidence="1">RG36</strain>
    </source>
</reference>
<dbReference type="Proteomes" id="UP001139308">
    <property type="component" value="Unassembled WGS sequence"/>
</dbReference>
<evidence type="ECO:0000313" key="2">
    <source>
        <dbReference type="Proteomes" id="UP001139308"/>
    </source>
</evidence>
<dbReference type="RefSeq" id="WP_238462080.1">
    <property type="nucleotide sequence ID" value="NZ_JAKLJA010000001.1"/>
</dbReference>
<accession>A0A9X1RLG9</accession>
<protein>
    <submittedName>
        <fullName evidence="1">Uncharacterized protein</fullName>
    </submittedName>
</protein>
<evidence type="ECO:0000313" key="1">
    <source>
        <dbReference type="EMBL" id="MCG5072329.1"/>
    </source>
</evidence>
<sequence length="231" mass="25422">MKNSSIAKRWSGVAVSLYFSTLTITTVAQTTTQNMATRTKEYAVGACHFRIQSGKFGGRFEVHSDATPAVGIFTFPDTSSRNSVGLSNGFSLFCVDATDEKIGTMLNAKQINGKWLMYNPWPGRNDSEFTPFDRNAYPRTVQFKGANWTGTGLTVDATTGDEKHRARTFYFCLIHSAHALCGKSPVQWLAHPGKHNELWKIKAILQSVEFIDEQPSLESNPASGSTSAPTQ</sequence>
<organism evidence="1 2">
    <name type="scientific">Paraburkholderia tagetis</name>
    <dbReference type="NCBI Taxonomy" id="2913261"/>
    <lineage>
        <taxon>Bacteria</taxon>
        <taxon>Pseudomonadati</taxon>
        <taxon>Pseudomonadota</taxon>
        <taxon>Betaproteobacteria</taxon>
        <taxon>Burkholderiales</taxon>
        <taxon>Burkholderiaceae</taxon>
        <taxon>Paraburkholderia</taxon>
    </lineage>
</organism>
<dbReference type="AlphaFoldDB" id="A0A9X1RLG9"/>
<name>A0A9X1RLG9_9BURK</name>